<dbReference type="Proteomes" id="UP001225933">
    <property type="component" value="Unassembled WGS sequence"/>
</dbReference>
<gene>
    <name evidence="3" type="ORF">QX233_11510</name>
</gene>
<organism evidence="3 4">
    <name type="scientific">Chryseobacterium gambrini</name>
    <dbReference type="NCBI Taxonomy" id="373672"/>
    <lineage>
        <taxon>Bacteria</taxon>
        <taxon>Pseudomonadati</taxon>
        <taxon>Bacteroidota</taxon>
        <taxon>Flavobacteriia</taxon>
        <taxon>Flavobacteriales</taxon>
        <taxon>Weeksellaceae</taxon>
        <taxon>Chryseobacterium group</taxon>
        <taxon>Chryseobacterium</taxon>
    </lineage>
</organism>
<keyword evidence="1" id="KW-0175">Coiled coil</keyword>
<evidence type="ECO:0000313" key="3">
    <source>
        <dbReference type="EMBL" id="MDN4013092.1"/>
    </source>
</evidence>
<feature type="signal peptide" evidence="2">
    <location>
        <begin position="1"/>
        <end position="21"/>
    </location>
</feature>
<feature type="coiled-coil region" evidence="1">
    <location>
        <begin position="172"/>
        <end position="200"/>
    </location>
</feature>
<feature type="chain" id="PRO_5042459290" evidence="2">
    <location>
        <begin position="22"/>
        <end position="282"/>
    </location>
</feature>
<dbReference type="EMBL" id="JAUHGV010000012">
    <property type="protein sequence ID" value="MDN4013092.1"/>
    <property type="molecule type" value="Genomic_DNA"/>
</dbReference>
<evidence type="ECO:0000256" key="2">
    <source>
        <dbReference type="SAM" id="SignalP"/>
    </source>
</evidence>
<comment type="caution">
    <text evidence="3">The sequence shown here is derived from an EMBL/GenBank/DDBJ whole genome shotgun (WGS) entry which is preliminary data.</text>
</comment>
<dbReference type="AlphaFoldDB" id="A0AAJ1R6C7"/>
<proteinExistence type="predicted"/>
<name>A0AAJ1R6C7_9FLAO</name>
<dbReference type="RefSeq" id="WP_214590860.1">
    <property type="nucleotide sequence ID" value="NZ_JAUHGV010000012.1"/>
</dbReference>
<sequence length="282" mass="32427">MKKIVSLIAILLFLVSPKLFSQTDKNGNPVFNSLKIEDIKFENVEIISNYYTIENNIENKSSSVFINEKPTSEDYINFSTKLPSYFFMIVDKGNVLGMAILIPKTEDDSFFYNVVIPSKDLSFQIPSQLKGKITEHRANEILNLKNSKAEISKNVLKFNNMDFEVLQYDKIIAELKKNVLAEIENEKNTEKNNVEEYIRTESKEGGKLDFKSRVEKHEGAFIAFDGVMYNKKDFSILMWGASVRKIGIKDFSKAQNIWEQINSKKLTEPELNALKKGFEAKF</sequence>
<evidence type="ECO:0000313" key="4">
    <source>
        <dbReference type="Proteomes" id="UP001225933"/>
    </source>
</evidence>
<protein>
    <submittedName>
        <fullName evidence="3">Uncharacterized protein</fullName>
    </submittedName>
</protein>
<reference evidence="3" key="1">
    <citation type="submission" date="2023-06" db="EMBL/GenBank/DDBJ databases">
        <title>Two Chryseobacterium gambrini strains from China.</title>
        <authorList>
            <person name="Zeng J."/>
            <person name="Wu Y."/>
        </authorList>
    </citation>
    <scope>NUCLEOTIDE SEQUENCE</scope>
    <source>
        <strain evidence="3">SQ219</strain>
    </source>
</reference>
<accession>A0AAJ1R6C7</accession>
<keyword evidence="2" id="KW-0732">Signal</keyword>
<evidence type="ECO:0000256" key="1">
    <source>
        <dbReference type="SAM" id="Coils"/>
    </source>
</evidence>